<dbReference type="Gene3D" id="3.30.465.10">
    <property type="match status" value="1"/>
</dbReference>
<accession>A0A8K0HEM6</accession>
<dbReference type="InterPro" id="IPR016169">
    <property type="entry name" value="FAD-bd_PCMH_sub2"/>
</dbReference>
<name>A0A8K0HEM6_9ROSA</name>
<dbReference type="OrthoDB" id="407275at2759"/>
<evidence type="ECO:0000313" key="1">
    <source>
        <dbReference type="EMBL" id="KAF3450404.1"/>
    </source>
</evidence>
<dbReference type="Proteomes" id="UP000796880">
    <property type="component" value="Unassembled WGS sequence"/>
</dbReference>
<keyword evidence="2" id="KW-1185">Reference proteome</keyword>
<protein>
    <recommendedName>
        <fullName evidence="3">FAD-binding PCMH-type domain-containing protein</fullName>
    </recommendedName>
</protein>
<dbReference type="AlphaFoldDB" id="A0A8K0HEM6"/>
<gene>
    <name evidence="1" type="ORF">FNV43_RR06485</name>
</gene>
<reference evidence="1" key="1">
    <citation type="submission" date="2020-03" db="EMBL/GenBank/DDBJ databases">
        <title>A high-quality chromosome-level genome assembly of a woody plant with both climbing and erect habits, Rhamnella rubrinervis.</title>
        <authorList>
            <person name="Lu Z."/>
            <person name="Yang Y."/>
            <person name="Zhu X."/>
            <person name="Sun Y."/>
        </authorList>
    </citation>
    <scope>NUCLEOTIDE SEQUENCE</scope>
    <source>
        <strain evidence="1">BYM</strain>
        <tissue evidence="1">Leaf</tissue>
    </source>
</reference>
<dbReference type="GO" id="GO:0050660">
    <property type="term" value="F:flavin adenine dinucleotide binding"/>
    <property type="evidence" value="ECO:0007669"/>
    <property type="project" value="InterPro"/>
</dbReference>
<sequence length="169" mass="18680">MFNLRAISLDVENGSSWVESGATLGEVYYRIAEKSKIHGFPAGVCPTVGVGGHFGGGYGNLMRRNRSVRLLTMSDICGKNREGTGADYVGAQLCDYCGLQYIRTNTRSKPAVTWISIKGVSLSSTSSHAWPYKGEEHQQRTATQLYTHNYSHQNHVKLLPASSFCYFFT</sequence>
<evidence type="ECO:0000313" key="2">
    <source>
        <dbReference type="Proteomes" id="UP000796880"/>
    </source>
</evidence>
<comment type="caution">
    <text evidence="1">The sequence shown here is derived from an EMBL/GenBank/DDBJ whole genome shotgun (WGS) entry which is preliminary data.</text>
</comment>
<organism evidence="1 2">
    <name type="scientific">Rhamnella rubrinervis</name>
    <dbReference type="NCBI Taxonomy" id="2594499"/>
    <lineage>
        <taxon>Eukaryota</taxon>
        <taxon>Viridiplantae</taxon>
        <taxon>Streptophyta</taxon>
        <taxon>Embryophyta</taxon>
        <taxon>Tracheophyta</taxon>
        <taxon>Spermatophyta</taxon>
        <taxon>Magnoliopsida</taxon>
        <taxon>eudicotyledons</taxon>
        <taxon>Gunneridae</taxon>
        <taxon>Pentapetalae</taxon>
        <taxon>rosids</taxon>
        <taxon>fabids</taxon>
        <taxon>Rosales</taxon>
        <taxon>Rhamnaceae</taxon>
        <taxon>rhamnoid group</taxon>
        <taxon>Rhamneae</taxon>
        <taxon>Rhamnella</taxon>
    </lineage>
</organism>
<dbReference type="EMBL" id="VOIH02000003">
    <property type="protein sequence ID" value="KAF3450404.1"/>
    <property type="molecule type" value="Genomic_DNA"/>
</dbReference>
<dbReference type="PANTHER" id="PTHR32448">
    <property type="entry name" value="OS08G0158400 PROTEIN"/>
    <property type="match status" value="1"/>
</dbReference>
<dbReference type="SUPFAM" id="SSF56176">
    <property type="entry name" value="FAD-binding/transporter-associated domain-like"/>
    <property type="match status" value="1"/>
</dbReference>
<evidence type="ECO:0008006" key="3">
    <source>
        <dbReference type="Google" id="ProtNLM"/>
    </source>
</evidence>
<dbReference type="InterPro" id="IPR036318">
    <property type="entry name" value="FAD-bd_PCMH-like_sf"/>
</dbReference>
<proteinExistence type="predicted"/>